<keyword evidence="2" id="KW-1133">Transmembrane helix</keyword>
<organism evidence="3 4">
    <name type="scientific">Dioszegia hungarica</name>
    <dbReference type="NCBI Taxonomy" id="4972"/>
    <lineage>
        <taxon>Eukaryota</taxon>
        <taxon>Fungi</taxon>
        <taxon>Dikarya</taxon>
        <taxon>Basidiomycota</taxon>
        <taxon>Agaricomycotina</taxon>
        <taxon>Tremellomycetes</taxon>
        <taxon>Tremellales</taxon>
        <taxon>Bulleribasidiaceae</taxon>
        <taxon>Dioszegia</taxon>
    </lineage>
</organism>
<keyword evidence="4" id="KW-1185">Reference proteome</keyword>
<evidence type="ECO:0000313" key="4">
    <source>
        <dbReference type="Proteomes" id="UP001164286"/>
    </source>
</evidence>
<keyword evidence="2" id="KW-0472">Membrane</keyword>
<proteinExistence type="predicted"/>
<gene>
    <name evidence="3" type="ORF">MKK02DRAFT_32750</name>
</gene>
<dbReference type="EMBL" id="JAKWFO010000005">
    <property type="protein sequence ID" value="KAI9635292.1"/>
    <property type="molecule type" value="Genomic_DNA"/>
</dbReference>
<accession>A0AA38LS21</accession>
<evidence type="ECO:0000256" key="2">
    <source>
        <dbReference type="SAM" id="Phobius"/>
    </source>
</evidence>
<sequence length="646" mass="72023">MNEKDPIDIAVAPAPSTSNPAIIAVELAPSDTPIDDDEARRRAIEQIWWKDNFEAFATPLRSGDFSQAEGQLAEIGYVRKANSNVGLEPIFDIQMTSALGRQLGLLNLMSLIALPILARSAGFTNSAIESVQLGLYFFIGLRIAFTYRLKLMRAVSYPHNLLTPTSRGMGETSTATFCWPRTWTSITRCLYTPRLQTLRERFLPRWKRHLINILALFTFCAPGIIFAFYHIAVVTVVVWYPNHTSVSNKPAHYHPIFELLSPLSFLLPALMLDFSFTYLPHIAERRGFRREEHAIIAGWTDKMRRLLLIANPIRERQVVRERKEEMDAWKKEGETKSDALKRDELAEKTVKTYASRSEFSPCVDPPSFVRPVRQPRVRRCRQLRAEECGVRSAAPAAPDTMMSIKTWTANSRHDICFFPVRPVFGRSLVILFSCRSGRTVAVMRSYLAARVFHCVTERNHDHQQIGGDVKSVNLIAGTSDSPYPVIDRSCTNVKQEAVLSSYCPLLTSRPITQHNTSAPVPAVPFPLAPILTVKTTYNGDQAKRPPKRRQDPEVTPDKSGSKDQGKENEYEPGLKQGQTEREAQGGEASESGKKMKGAININGGQQVDPAYREVGAGGDAGNEGNLGMEKGKGTGKAPSKGRDAKL</sequence>
<dbReference type="Proteomes" id="UP001164286">
    <property type="component" value="Unassembled WGS sequence"/>
</dbReference>
<dbReference type="RefSeq" id="XP_052945069.1">
    <property type="nucleotide sequence ID" value="XM_053088564.1"/>
</dbReference>
<feature type="transmembrane region" description="Helical" evidence="2">
    <location>
        <begin position="103"/>
        <end position="121"/>
    </location>
</feature>
<dbReference type="GeneID" id="77727769"/>
<feature type="compositionally biased region" description="Basic and acidic residues" evidence="1">
    <location>
        <begin position="548"/>
        <end position="569"/>
    </location>
</feature>
<feature type="transmembrane region" description="Helical" evidence="2">
    <location>
        <begin position="210"/>
        <end position="239"/>
    </location>
</feature>
<feature type="region of interest" description="Disordered" evidence="1">
    <location>
        <begin position="536"/>
        <end position="646"/>
    </location>
</feature>
<keyword evidence="2" id="KW-0812">Transmembrane</keyword>
<evidence type="ECO:0000313" key="3">
    <source>
        <dbReference type="EMBL" id="KAI9635292.1"/>
    </source>
</evidence>
<dbReference type="AlphaFoldDB" id="A0AA38LS21"/>
<protein>
    <submittedName>
        <fullName evidence="3">Uncharacterized protein</fullName>
    </submittedName>
</protein>
<reference evidence="3" key="1">
    <citation type="journal article" date="2022" name="G3 (Bethesda)">
        <title>High quality genome of the basidiomycete yeast Dioszegia hungarica PDD-24b-2 isolated from cloud water.</title>
        <authorList>
            <person name="Jarrige D."/>
            <person name="Haridas S."/>
            <person name="Bleykasten-Grosshans C."/>
            <person name="Joly M."/>
            <person name="Nadalig T."/>
            <person name="Sancelme M."/>
            <person name="Vuilleumier S."/>
            <person name="Grigoriev I.V."/>
            <person name="Amato P."/>
            <person name="Bringel F."/>
        </authorList>
    </citation>
    <scope>NUCLEOTIDE SEQUENCE</scope>
    <source>
        <strain evidence="3">PDD-24b-2</strain>
    </source>
</reference>
<name>A0AA38LS21_9TREE</name>
<feature type="transmembrane region" description="Helical" evidence="2">
    <location>
        <begin position="127"/>
        <end position="145"/>
    </location>
</feature>
<evidence type="ECO:0000256" key="1">
    <source>
        <dbReference type="SAM" id="MobiDB-lite"/>
    </source>
</evidence>
<comment type="caution">
    <text evidence="3">The sequence shown here is derived from an EMBL/GenBank/DDBJ whole genome shotgun (WGS) entry which is preliminary data.</text>
</comment>